<proteinExistence type="predicted"/>
<dbReference type="EMBL" id="UINC01073340">
    <property type="protein sequence ID" value="SVC09652.1"/>
    <property type="molecule type" value="Genomic_DNA"/>
</dbReference>
<evidence type="ECO:0000313" key="1">
    <source>
        <dbReference type="EMBL" id="SVC09652.1"/>
    </source>
</evidence>
<reference evidence="1" key="1">
    <citation type="submission" date="2018-05" db="EMBL/GenBank/DDBJ databases">
        <authorList>
            <person name="Lanie J.A."/>
            <person name="Ng W.-L."/>
            <person name="Kazmierczak K.M."/>
            <person name="Andrzejewski T.M."/>
            <person name="Davidsen T.M."/>
            <person name="Wayne K.J."/>
            <person name="Tettelin H."/>
            <person name="Glass J.I."/>
            <person name="Rusch D."/>
            <person name="Podicherti R."/>
            <person name="Tsui H.-C.T."/>
            <person name="Winkler M.E."/>
        </authorList>
    </citation>
    <scope>NUCLEOTIDE SEQUENCE</scope>
</reference>
<gene>
    <name evidence="1" type="ORF">METZ01_LOCUS262506</name>
</gene>
<name>A0A382JE67_9ZZZZ</name>
<accession>A0A382JE67</accession>
<sequence>MALPRFLLGPIVDLFRHEERKVCDRHLSFAALRLFRDDRGQRKIFQNDPPNARLFKTLSVTGIYLALV</sequence>
<organism evidence="1">
    <name type="scientific">marine metagenome</name>
    <dbReference type="NCBI Taxonomy" id="408172"/>
    <lineage>
        <taxon>unclassified sequences</taxon>
        <taxon>metagenomes</taxon>
        <taxon>ecological metagenomes</taxon>
    </lineage>
</organism>
<protein>
    <submittedName>
        <fullName evidence="1">Uncharacterized protein</fullName>
    </submittedName>
</protein>
<dbReference type="AlphaFoldDB" id="A0A382JE67"/>